<dbReference type="Proteomes" id="UP000037530">
    <property type="component" value="Unassembled WGS sequence"/>
</dbReference>
<dbReference type="InterPro" id="IPR001296">
    <property type="entry name" value="Glyco_trans_1"/>
</dbReference>
<dbReference type="GO" id="GO:1901135">
    <property type="term" value="P:carbohydrate derivative metabolic process"/>
    <property type="evidence" value="ECO:0007669"/>
    <property type="project" value="UniProtKB-ARBA"/>
</dbReference>
<evidence type="ECO:0000313" key="4">
    <source>
        <dbReference type="Proteomes" id="UP000037530"/>
    </source>
</evidence>
<dbReference type="STRING" id="171383.AKJ31_15435"/>
<protein>
    <submittedName>
        <fullName evidence="3">Group 1 glycosyl transferase</fullName>
    </submittedName>
</protein>
<gene>
    <name evidence="3" type="ORF">AKJ31_15435</name>
</gene>
<comment type="caution">
    <text evidence="3">The sequence shown here is derived from an EMBL/GenBank/DDBJ whole genome shotgun (WGS) entry which is preliminary data.</text>
</comment>
<evidence type="ECO:0000259" key="2">
    <source>
        <dbReference type="Pfam" id="PF13439"/>
    </source>
</evidence>
<dbReference type="SUPFAM" id="SSF53756">
    <property type="entry name" value="UDP-Glycosyltransferase/glycogen phosphorylase"/>
    <property type="match status" value="1"/>
</dbReference>
<dbReference type="GO" id="GO:0016757">
    <property type="term" value="F:glycosyltransferase activity"/>
    <property type="evidence" value="ECO:0007669"/>
    <property type="project" value="InterPro"/>
</dbReference>
<dbReference type="AlphaFoldDB" id="A0A0M0HXT4"/>
<dbReference type="Gene3D" id="3.40.50.2000">
    <property type="entry name" value="Glycogen Phosphorylase B"/>
    <property type="match status" value="2"/>
</dbReference>
<evidence type="ECO:0000259" key="1">
    <source>
        <dbReference type="Pfam" id="PF00534"/>
    </source>
</evidence>
<dbReference type="Pfam" id="PF13439">
    <property type="entry name" value="Glyco_transf_4"/>
    <property type="match status" value="1"/>
</dbReference>
<keyword evidence="4" id="KW-1185">Reference proteome</keyword>
<name>A0A0M0HXT4_9VIBR</name>
<dbReference type="InterPro" id="IPR028098">
    <property type="entry name" value="Glyco_trans_4-like_N"/>
</dbReference>
<feature type="domain" description="Glycosyltransferase subfamily 4-like N-terminal" evidence="2">
    <location>
        <begin position="14"/>
        <end position="171"/>
    </location>
</feature>
<reference evidence="4" key="1">
    <citation type="submission" date="2015-08" db="EMBL/GenBank/DDBJ databases">
        <title>Vibrio galatheae sp. nov., a novel member of the Vibrionaceae family isolated from the Solomon Islands.</title>
        <authorList>
            <person name="Giubergia S."/>
            <person name="Machado H."/>
            <person name="Mateiu R.V."/>
            <person name="Gram L."/>
        </authorList>
    </citation>
    <scope>NUCLEOTIDE SEQUENCE [LARGE SCALE GENOMIC DNA]</scope>
    <source>
        <strain evidence="4">DSM 19134</strain>
    </source>
</reference>
<keyword evidence="3" id="KW-0808">Transferase</keyword>
<dbReference type="EMBL" id="LHPI01000016">
    <property type="protein sequence ID" value="KOO06667.1"/>
    <property type="molecule type" value="Genomic_DNA"/>
</dbReference>
<proteinExistence type="predicted"/>
<organism evidence="3 4">
    <name type="scientific">Vibrio hepatarius</name>
    <dbReference type="NCBI Taxonomy" id="171383"/>
    <lineage>
        <taxon>Bacteria</taxon>
        <taxon>Pseudomonadati</taxon>
        <taxon>Pseudomonadota</taxon>
        <taxon>Gammaproteobacteria</taxon>
        <taxon>Vibrionales</taxon>
        <taxon>Vibrionaceae</taxon>
        <taxon>Vibrio</taxon>
        <taxon>Vibrio oreintalis group</taxon>
    </lineage>
</organism>
<accession>A0A0M0HXT4</accession>
<dbReference type="CDD" id="cd03801">
    <property type="entry name" value="GT4_PimA-like"/>
    <property type="match status" value="1"/>
</dbReference>
<dbReference type="OrthoDB" id="9802524at2"/>
<dbReference type="RefSeq" id="WP_053410005.1">
    <property type="nucleotide sequence ID" value="NZ_LHPI01000016.1"/>
</dbReference>
<sequence>MKIALVHMRHAETGGTELFLNQLSRYLAEKGEDVTIICRTHVAPTQPNIKFVKLDGFSLGKAHRIWKFAKDVEKHLSKHQYDFVYGLGKTWSHDMLRIGGGTHIHFVDSMKKGKLTFKDKVAIAIERKAMAQGAYKHVVANSYKSATEIQEAYGVPDDKISVIHNFVDTRRFSREKHKNVAAELVQSLGIDTAKPIFLFLGSGYKRKGLKEALTAFSMLDFPATLLIVGRENHEEEYKEYARSLGISDSCYFLGTQTKPEHYFSMADCYILPTHYEPFGFTAIEALSCGIPVITTENCGAKEVLKEHVATVVGSDVKPSELASAMTYWAARVGEVELRKQCRDLALDLDVNAVMEKNYQKILSVYNLKSGVNASK</sequence>
<dbReference type="PANTHER" id="PTHR12526">
    <property type="entry name" value="GLYCOSYLTRANSFERASE"/>
    <property type="match status" value="1"/>
</dbReference>
<dbReference type="PATRIC" id="fig|171383.3.peg.3159"/>
<evidence type="ECO:0000313" key="3">
    <source>
        <dbReference type="EMBL" id="KOO06667.1"/>
    </source>
</evidence>
<feature type="domain" description="Glycosyl transferase family 1" evidence="1">
    <location>
        <begin position="183"/>
        <end position="339"/>
    </location>
</feature>
<dbReference type="Pfam" id="PF00534">
    <property type="entry name" value="Glycos_transf_1"/>
    <property type="match status" value="1"/>
</dbReference>